<feature type="region of interest" description="Disordered" evidence="1">
    <location>
        <begin position="195"/>
        <end position="218"/>
    </location>
</feature>
<dbReference type="InParanoid" id="A0A545APT5"/>
<name>A0A545APT5_9ACTN</name>
<dbReference type="Proteomes" id="UP000317982">
    <property type="component" value="Unassembled WGS sequence"/>
</dbReference>
<evidence type="ECO:0000256" key="1">
    <source>
        <dbReference type="SAM" id="MobiDB-lite"/>
    </source>
</evidence>
<dbReference type="OrthoDB" id="3806164at2"/>
<dbReference type="AlphaFoldDB" id="A0A545APT5"/>
<sequence length="218" mass="24097">MREPLVTHRARVLATDHGYTRQKSLDLARQQLRDEQRRRALTTYIKTLIHAENPDPLRADITITTLDIDAVAVALIARADIEGWADLIGAATLPPPDIAGRRDDAAQAREVVSPGRGPRPPADVLRRVPQDPAGYERWRRLWAELSTDLAVTNAEFAERHGMSIRQVQWIRAVGRSGFLESPIPLIDRIAELGARPPANGLSASPPADPEPTDRSVAR</sequence>
<evidence type="ECO:0000313" key="2">
    <source>
        <dbReference type="EMBL" id="TQS42745.1"/>
    </source>
</evidence>
<evidence type="ECO:0000313" key="3">
    <source>
        <dbReference type="Proteomes" id="UP000317982"/>
    </source>
</evidence>
<keyword evidence="3" id="KW-1185">Reference proteome</keyword>
<comment type="caution">
    <text evidence="2">The sequence shown here is derived from an EMBL/GenBank/DDBJ whole genome shotgun (WGS) entry which is preliminary data.</text>
</comment>
<organism evidence="2 3">
    <name type="scientific">Cryptosporangium phraense</name>
    <dbReference type="NCBI Taxonomy" id="2593070"/>
    <lineage>
        <taxon>Bacteria</taxon>
        <taxon>Bacillati</taxon>
        <taxon>Actinomycetota</taxon>
        <taxon>Actinomycetes</taxon>
        <taxon>Cryptosporangiales</taxon>
        <taxon>Cryptosporangiaceae</taxon>
        <taxon>Cryptosporangium</taxon>
    </lineage>
</organism>
<gene>
    <name evidence="2" type="ORF">FL583_22025</name>
</gene>
<accession>A0A545APT5</accession>
<protein>
    <submittedName>
        <fullName evidence="2">Uncharacterized protein</fullName>
    </submittedName>
</protein>
<dbReference type="EMBL" id="VIRS01000016">
    <property type="protein sequence ID" value="TQS42745.1"/>
    <property type="molecule type" value="Genomic_DNA"/>
</dbReference>
<proteinExistence type="predicted"/>
<reference evidence="2 3" key="1">
    <citation type="submission" date="2019-07" db="EMBL/GenBank/DDBJ databases">
        <title>Cryptosporangium phraense sp. nov., isolated from plant litter.</title>
        <authorList>
            <person name="Suriyachadkun C."/>
        </authorList>
    </citation>
    <scope>NUCLEOTIDE SEQUENCE [LARGE SCALE GENOMIC DNA]</scope>
    <source>
        <strain evidence="2 3">A-T 5661</strain>
    </source>
</reference>
<feature type="region of interest" description="Disordered" evidence="1">
    <location>
        <begin position="105"/>
        <end position="127"/>
    </location>
</feature>